<proteinExistence type="predicted"/>
<accession>A0ABN7X4H6</accession>
<feature type="region of interest" description="Disordered" evidence="1">
    <location>
        <begin position="35"/>
        <end position="91"/>
    </location>
</feature>
<evidence type="ECO:0000313" key="3">
    <source>
        <dbReference type="Proteomes" id="UP000789901"/>
    </source>
</evidence>
<evidence type="ECO:0000313" key="2">
    <source>
        <dbReference type="EMBL" id="CAG8846955.1"/>
    </source>
</evidence>
<dbReference type="Proteomes" id="UP000789901">
    <property type="component" value="Unassembled WGS sequence"/>
</dbReference>
<comment type="caution">
    <text evidence="2">The sequence shown here is derived from an EMBL/GenBank/DDBJ whole genome shotgun (WGS) entry which is preliminary data.</text>
</comment>
<reference evidence="2 3" key="1">
    <citation type="submission" date="2021-06" db="EMBL/GenBank/DDBJ databases">
        <authorList>
            <person name="Kallberg Y."/>
            <person name="Tangrot J."/>
            <person name="Rosling A."/>
        </authorList>
    </citation>
    <scope>NUCLEOTIDE SEQUENCE [LARGE SCALE GENOMIC DNA]</scope>
    <source>
        <strain evidence="2 3">120-4 pot B 10/14</strain>
    </source>
</reference>
<feature type="compositionally biased region" description="Basic and acidic residues" evidence="1">
    <location>
        <begin position="50"/>
        <end position="79"/>
    </location>
</feature>
<feature type="compositionally biased region" description="Polar residues" evidence="1">
    <location>
        <begin position="35"/>
        <end position="49"/>
    </location>
</feature>
<sequence length="91" mass="10922">ESEYKEDLSKEKFNKEKAEFEKTNEKCISNEVNIASQNLQISKTTSDNNNRTERKPSKENEEHRECKSRTSKEYKRKFETEEENNQTWRVG</sequence>
<evidence type="ECO:0000256" key="1">
    <source>
        <dbReference type="SAM" id="MobiDB-lite"/>
    </source>
</evidence>
<keyword evidence="3" id="KW-1185">Reference proteome</keyword>
<organism evidence="2 3">
    <name type="scientific">Gigaspora margarita</name>
    <dbReference type="NCBI Taxonomy" id="4874"/>
    <lineage>
        <taxon>Eukaryota</taxon>
        <taxon>Fungi</taxon>
        <taxon>Fungi incertae sedis</taxon>
        <taxon>Mucoromycota</taxon>
        <taxon>Glomeromycotina</taxon>
        <taxon>Glomeromycetes</taxon>
        <taxon>Diversisporales</taxon>
        <taxon>Gigasporaceae</taxon>
        <taxon>Gigaspora</taxon>
    </lineage>
</organism>
<feature type="non-terminal residue" evidence="2">
    <location>
        <position position="1"/>
    </location>
</feature>
<feature type="non-terminal residue" evidence="2">
    <location>
        <position position="91"/>
    </location>
</feature>
<dbReference type="EMBL" id="CAJVQB010085650">
    <property type="protein sequence ID" value="CAG8846955.1"/>
    <property type="molecule type" value="Genomic_DNA"/>
</dbReference>
<gene>
    <name evidence="2" type="ORF">GMARGA_LOCUS38421</name>
</gene>
<name>A0ABN7X4H6_GIGMA</name>
<protein>
    <submittedName>
        <fullName evidence="2">30593_t:CDS:1</fullName>
    </submittedName>
</protein>